<proteinExistence type="predicted"/>
<dbReference type="InterPro" id="IPR029000">
    <property type="entry name" value="Cyclophilin-like_dom_sf"/>
</dbReference>
<dbReference type="EMBL" id="JAQQLE010000014">
    <property type="protein sequence ID" value="MDC7715303.1"/>
    <property type="molecule type" value="Genomic_DNA"/>
</dbReference>
<evidence type="ECO:0000256" key="1">
    <source>
        <dbReference type="ARBA" id="ARBA00022741"/>
    </source>
</evidence>
<dbReference type="SMART" id="SM00797">
    <property type="entry name" value="AHS2"/>
    <property type="match status" value="1"/>
</dbReference>
<evidence type="ECO:0000259" key="4">
    <source>
        <dbReference type="SMART" id="SM00797"/>
    </source>
</evidence>
<accession>A0ABT5IS09</accession>
<evidence type="ECO:0000256" key="3">
    <source>
        <dbReference type="ARBA" id="ARBA00022840"/>
    </source>
</evidence>
<name>A0ABT5IS09_9NEIS</name>
<protein>
    <submittedName>
        <fullName evidence="5">Biotin-dependent carboxyltransferase family protein</fullName>
    </submittedName>
</protein>
<gene>
    <name evidence="5" type="ORF">PQU96_14395</name>
</gene>
<keyword evidence="3" id="KW-0067">ATP-binding</keyword>
<dbReference type="Proteomes" id="UP001222030">
    <property type="component" value="Unassembled WGS sequence"/>
</dbReference>
<evidence type="ECO:0000313" key="5">
    <source>
        <dbReference type="EMBL" id="MDC7715303.1"/>
    </source>
</evidence>
<dbReference type="PANTHER" id="PTHR43309">
    <property type="entry name" value="5-OXOPROLINASE SUBUNIT C"/>
    <property type="match status" value="1"/>
</dbReference>
<dbReference type="PANTHER" id="PTHR43309:SF3">
    <property type="entry name" value="5-OXOPROLINASE SUBUNIT C"/>
    <property type="match status" value="1"/>
</dbReference>
<dbReference type="RefSeq" id="WP_272773097.1">
    <property type="nucleotide sequence ID" value="NZ_JAQQLE010000014.1"/>
</dbReference>
<dbReference type="NCBIfam" id="TIGR00724">
    <property type="entry name" value="urea_amlyse_rel"/>
    <property type="match status" value="1"/>
</dbReference>
<reference evidence="5 6" key="1">
    <citation type="submission" date="2023-01" db="EMBL/GenBank/DDBJ databases">
        <title>Novel species of the genus Vogesella isolated from rivers.</title>
        <authorList>
            <person name="Lu H."/>
        </authorList>
    </citation>
    <scope>NUCLEOTIDE SEQUENCE [LARGE SCALE GENOMIC DNA]</scope>
    <source>
        <strain evidence="5 6">LYT5W</strain>
    </source>
</reference>
<dbReference type="SUPFAM" id="SSF50891">
    <property type="entry name" value="Cyclophilin-like"/>
    <property type="match status" value="1"/>
</dbReference>
<dbReference type="Pfam" id="PF02626">
    <property type="entry name" value="CT_A_B"/>
    <property type="match status" value="1"/>
</dbReference>
<keyword evidence="1" id="KW-0547">Nucleotide-binding</keyword>
<feature type="domain" description="Carboxyltransferase" evidence="4">
    <location>
        <begin position="23"/>
        <end position="297"/>
    </location>
</feature>
<dbReference type="Gene3D" id="2.40.100.10">
    <property type="entry name" value="Cyclophilin-like"/>
    <property type="match status" value="1"/>
</dbReference>
<keyword evidence="2" id="KW-0378">Hydrolase</keyword>
<sequence length="309" mass="33209">MLEILRPGVQTTVQDLGRHGLRHLGIAQSGALDAPALRLGNRLLGNTDDCAALEIVLGPVEIRFHRDGWLALTGADFSATLDGQPLWCGWRWPYRSGQCLRLNGTRHGMRAYLAVDGGIDVPQVLGARATDLKAGFGGHHGRALQAGDQLPQGSAANLARRLGAGHPAWTPAIRALPGPEYHEFSAAAQAALWSQPWTVSSHSNRMGYRLQGPELAREHGGELLSHGVLPGVVQVPPNGQPIVLLADAQTTGGYPRIACVIEADLWKLAQARPGSELQFLACDAATARAALRQQQAELKRLDWSMQYGH</sequence>
<keyword evidence="6" id="KW-1185">Reference proteome</keyword>
<dbReference type="InterPro" id="IPR003778">
    <property type="entry name" value="CT_A_B"/>
</dbReference>
<dbReference type="InterPro" id="IPR052708">
    <property type="entry name" value="PxpC"/>
</dbReference>
<organism evidence="5 6">
    <name type="scientific">Vogesella margarita</name>
    <dbReference type="NCBI Taxonomy" id="2984199"/>
    <lineage>
        <taxon>Bacteria</taxon>
        <taxon>Pseudomonadati</taxon>
        <taxon>Pseudomonadota</taxon>
        <taxon>Betaproteobacteria</taxon>
        <taxon>Neisseriales</taxon>
        <taxon>Chromobacteriaceae</taxon>
        <taxon>Vogesella</taxon>
    </lineage>
</organism>
<evidence type="ECO:0000313" key="6">
    <source>
        <dbReference type="Proteomes" id="UP001222030"/>
    </source>
</evidence>
<comment type="caution">
    <text evidence="5">The sequence shown here is derived from an EMBL/GenBank/DDBJ whole genome shotgun (WGS) entry which is preliminary data.</text>
</comment>
<evidence type="ECO:0000256" key="2">
    <source>
        <dbReference type="ARBA" id="ARBA00022801"/>
    </source>
</evidence>